<dbReference type="EMBL" id="DXCQ01000027">
    <property type="protein sequence ID" value="HIY96583.1"/>
    <property type="molecule type" value="Genomic_DNA"/>
</dbReference>
<sequence>MREEFTSGGLSALSDVLEAECMACKKARLYANTLTDMQLAERMQGLAVNHAARFNALLSLLSE</sequence>
<dbReference type="Proteomes" id="UP000886750">
    <property type="component" value="Unassembled WGS sequence"/>
</dbReference>
<name>A0A9D1ZW61_9FIRM</name>
<reference evidence="1" key="2">
    <citation type="submission" date="2021-04" db="EMBL/GenBank/DDBJ databases">
        <authorList>
            <person name="Gilroy R."/>
        </authorList>
    </citation>
    <scope>NUCLEOTIDE SEQUENCE</scope>
    <source>
        <strain evidence="1">1345</strain>
    </source>
</reference>
<comment type="caution">
    <text evidence="1">The sequence shown here is derived from an EMBL/GenBank/DDBJ whole genome shotgun (WGS) entry which is preliminary data.</text>
</comment>
<proteinExistence type="predicted"/>
<evidence type="ECO:0000313" key="1">
    <source>
        <dbReference type="EMBL" id="HIY96583.1"/>
    </source>
</evidence>
<accession>A0A9D1ZW61</accession>
<reference evidence="1" key="1">
    <citation type="journal article" date="2021" name="PeerJ">
        <title>Extensive microbial diversity within the chicken gut microbiome revealed by metagenomics and culture.</title>
        <authorList>
            <person name="Gilroy R."/>
            <person name="Ravi A."/>
            <person name="Getino M."/>
            <person name="Pursley I."/>
            <person name="Horton D.L."/>
            <person name="Alikhan N.F."/>
            <person name="Baker D."/>
            <person name="Gharbi K."/>
            <person name="Hall N."/>
            <person name="Watson M."/>
            <person name="Adriaenssens E.M."/>
            <person name="Foster-Nyarko E."/>
            <person name="Jarju S."/>
            <person name="Secka A."/>
            <person name="Antonio M."/>
            <person name="Oren A."/>
            <person name="Chaudhuri R.R."/>
            <person name="La Ragione R."/>
            <person name="Hildebrand F."/>
            <person name="Pallen M.J."/>
        </authorList>
    </citation>
    <scope>NUCLEOTIDE SEQUENCE</scope>
    <source>
        <strain evidence="1">1345</strain>
    </source>
</reference>
<gene>
    <name evidence="1" type="ORF">H9729_02740</name>
</gene>
<protein>
    <submittedName>
        <fullName evidence="1">Uncharacterized protein</fullName>
    </submittedName>
</protein>
<organism evidence="1 2">
    <name type="scientific">Candidatus Borkfalkia excrementigallinarum</name>
    <dbReference type="NCBI Taxonomy" id="2838506"/>
    <lineage>
        <taxon>Bacteria</taxon>
        <taxon>Bacillati</taxon>
        <taxon>Bacillota</taxon>
        <taxon>Clostridia</taxon>
        <taxon>Christensenellales</taxon>
        <taxon>Christensenellaceae</taxon>
        <taxon>Candidatus Borkfalkia</taxon>
    </lineage>
</organism>
<dbReference type="AlphaFoldDB" id="A0A9D1ZW61"/>
<evidence type="ECO:0000313" key="2">
    <source>
        <dbReference type="Proteomes" id="UP000886750"/>
    </source>
</evidence>